<dbReference type="Pfam" id="PF01370">
    <property type="entry name" value="Epimerase"/>
    <property type="match status" value="1"/>
</dbReference>
<accession>A0A939D9V8</accession>
<gene>
    <name evidence="3" type="ORF">JYB65_11905</name>
</gene>
<evidence type="ECO:0000259" key="2">
    <source>
        <dbReference type="Pfam" id="PF14667"/>
    </source>
</evidence>
<reference evidence="3" key="1">
    <citation type="submission" date="2021-02" db="EMBL/GenBank/DDBJ databases">
        <title>Abyssanaerobacter marinus gen.nov., sp., nov, anaerobic bacterium isolated from the Onnuri vent field of Indian Ocean and suggestion of Mogibacteriaceae fam. nov., and proposal of reclassification of ambiguous this family's genus member.</title>
        <authorList>
            <person name="Kim Y.J."/>
            <person name="Yang J.-A."/>
        </authorList>
    </citation>
    <scope>NUCLEOTIDE SEQUENCE</scope>
    <source>
        <strain evidence="3">DSM 2634</strain>
    </source>
</reference>
<dbReference type="RefSeq" id="WP_206582912.1">
    <property type="nucleotide sequence ID" value="NZ_JAFJZZ010000006.1"/>
</dbReference>
<dbReference type="Pfam" id="PF14667">
    <property type="entry name" value="Polysacc_synt_C"/>
    <property type="match status" value="1"/>
</dbReference>
<dbReference type="PANTHER" id="PTHR43245">
    <property type="entry name" value="BIFUNCTIONAL POLYMYXIN RESISTANCE PROTEIN ARNA"/>
    <property type="match status" value="1"/>
</dbReference>
<dbReference type="AlphaFoldDB" id="A0A939D9V8"/>
<dbReference type="InterPro" id="IPR050177">
    <property type="entry name" value="Lipid_A_modif_metabolic_enz"/>
</dbReference>
<dbReference type="CDD" id="cd07007">
    <property type="entry name" value="cupin_CapF-like_C"/>
    <property type="match status" value="1"/>
</dbReference>
<dbReference type="PANTHER" id="PTHR43245:SF55">
    <property type="entry name" value="NAD(P)-BINDING DOMAIN-CONTAINING PROTEIN"/>
    <property type="match status" value="1"/>
</dbReference>
<dbReference type="InterPro" id="IPR014710">
    <property type="entry name" value="RmlC-like_jellyroll"/>
</dbReference>
<dbReference type="InterPro" id="IPR029303">
    <property type="entry name" value="CapF_C"/>
</dbReference>
<keyword evidence="4" id="KW-1185">Reference proteome</keyword>
<dbReference type="Proteomes" id="UP000664545">
    <property type="component" value="Unassembled WGS sequence"/>
</dbReference>
<feature type="domain" description="Capsular polysaccharide assembling protein CapF C-terminal" evidence="2">
    <location>
        <begin position="258"/>
        <end position="374"/>
    </location>
</feature>
<dbReference type="SUPFAM" id="SSF51182">
    <property type="entry name" value="RmlC-like cupins"/>
    <property type="match status" value="1"/>
</dbReference>
<dbReference type="Gene3D" id="3.40.50.720">
    <property type="entry name" value="NAD(P)-binding Rossmann-like Domain"/>
    <property type="match status" value="1"/>
</dbReference>
<dbReference type="Gene3D" id="2.60.120.10">
    <property type="entry name" value="Jelly Rolls"/>
    <property type="match status" value="1"/>
</dbReference>
<dbReference type="InterPro" id="IPR011051">
    <property type="entry name" value="RmlC_Cupin_sf"/>
</dbReference>
<evidence type="ECO:0000313" key="4">
    <source>
        <dbReference type="Proteomes" id="UP000664545"/>
    </source>
</evidence>
<name>A0A939D9V8_CLOAM</name>
<proteinExistence type="predicted"/>
<organism evidence="3 4">
    <name type="scientific">Clostridium aminobutyricum</name>
    <dbReference type="NCBI Taxonomy" id="33953"/>
    <lineage>
        <taxon>Bacteria</taxon>
        <taxon>Bacillati</taxon>
        <taxon>Bacillota</taxon>
        <taxon>Clostridia</taxon>
        <taxon>Eubacteriales</taxon>
        <taxon>Clostridiaceae</taxon>
        <taxon>Clostridium</taxon>
    </lineage>
</organism>
<comment type="caution">
    <text evidence="3">The sequence shown here is derived from an EMBL/GenBank/DDBJ whole genome shotgun (WGS) entry which is preliminary data.</text>
</comment>
<evidence type="ECO:0000313" key="3">
    <source>
        <dbReference type="EMBL" id="MBN7774069.1"/>
    </source>
</evidence>
<protein>
    <submittedName>
        <fullName evidence="3">NAD-dependent epimerase/dehydratase family protein</fullName>
    </submittedName>
</protein>
<dbReference type="EMBL" id="JAFJZZ010000006">
    <property type="protein sequence ID" value="MBN7774069.1"/>
    <property type="molecule type" value="Genomic_DNA"/>
</dbReference>
<dbReference type="InterPro" id="IPR036291">
    <property type="entry name" value="NAD(P)-bd_dom_sf"/>
</dbReference>
<dbReference type="InterPro" id="IPR001509">
    <property type="entry name" value="Epimerase_deHydtase"/>
</dbReference>
<evidence type="ECO:0000259" key="1">
    <source>
        <dbReference type="Pfam" id="PF01370"/>
    </source>
</evidence>
<sequence>MKILITGANGFIGKNLIVELKNKGYQDLYLCARNTTAAELEQYTSDCDFVFHLAGINRPLTEEEFHTGNVQFTETLLQLLKKQNNKAPIIFASSKQAMQENAYGKSKLSAEQALLEYEKEAPDKVFIYRLSNVFGKWCKPNYNSVVATFCHNIAHDLSIQIHNESSELNLIYIDDIIEEWISLLEGVTIRPALDHRYYIHTIHQTTLGKLAEIIESFKESRRNLQASDMSDALVKKLYSTYLTYLPEEEFSYPLKMNVDQRGSFTEILKADSFGQVSVNISKPGITKGNHWHHTKTEKFLVVSGQGIIRFRKLVTDDCTEEEQQILEYYVSGEKLEVIDIPPGYTHNITNIGTSDLVTIMWANESFNQDKPDTYFLEV</sequence>
<dbReference type="SUPFAM" id="SSF51735">
    <property type="entry name" value="NAD(P)-binding Rossmann-fold domains"/>
    <property type="match status" value="1"/>
</dbReference>
<feature type="domain" description="NAD-dependent epimerase/dehydratase" evidence="1">
    <location>
        <begin position="3"/>
        <end position="178"/>
    </location>
</feature>